<feature type="transmembrane region" description="Helical" evidence="1">
    <location>
        <begin position="164"/>
        <end position="180"/>
    </location>
</feature>
<organism evidence="2 3">
    <name type="scientific">Colwellia psychrerythraea</name>
    <name type="common">Vibrio psychroerythus</name>
    <dbReference type="NCBI Taxonomy" id="28229"/>
    <lineage>
        <taxon>Bacteria</taxon>
        <taxon>Pseudomonadati</taxon>
        <taxon>Pseudomonadota</taxon>
        <taxon>Gammaproteobacteria</taxon>
        <taxon>Alteromonadales</taxon>
        <taxon>Colwelliaceae</taxon>
        <taxon>Colwellia</taxon>
    </lineage>
</organism>
<feature type="transmembrane region" description="Helical" evidence="1">
    <location>
        <begin position="35"/>
        <end position="54"/>
    </location>
</feature>
<gene>
    <name evidence="2" type="ORF">ND2E_3493</name>
</gene>
<dbReference type="PATRIC" id="fig|28229.4.peg.2643"/>
<proteinExistence type="predicted"/>
<keyword evidence="1" id="KW-0472">Membrane</keyword>
<dbReference type="Pfam" id="PF04307">
    <property type="entry name" value="YdjM"/>
    <property type="match status" value="1"/>
</dbReference>
<dbReference type="OrthoDB" id="9781927at2"/>
<dbReference type="PANTHER" id="PTHR40031">
    <property type="entry name" value="HYPOTHETICAL MEMBRANE SPANNING PROTEIN"/>
    <property type="match status" value="1"/>
</dbReference>
<feature type="transmembrane region" description="Helical" evidence="1">
    <location>
        <begin position="66"/>
        <end position="86"/>
    </location>
</feature>
<evidence type="ECO:0000313" key="3">
    <source>
        <dbReference type="Proteomes" id="UP000029843"/>
    </source>
</evidence>
<evidence type="ECO:0000256" key="1">
    <source>
        <dbReference type="SAM" id="Phobius"/>
    </source>
</evidence>
<dbReference type="PANTHER" id="PTHR40031:SF1">
    <property type="entry name" value="MEMBRANE-BOUND METAL-DEPENDENT HYDROLASE"/>
    <property type="match status" value="1"/>
</dbReference>
<comment type="caution">
    <text evidence="2">The sequence shown here is derived from an EMBL/GenBank/DDBJ whole genome shotgun (WGS) entry which is preliminary data.</text>
</comment>
<keyword evidence="1" id="KW-1133">Transmembrane helix</keyword>
<feature type="transmembrane region" description="Helical" evidence="1">
    <location>
        <begin position="135"/>
        <end position="157"/>
    </location>
</feature>
<dbReference type="InterPro" id="IPR007404">
    <property type="entry name" value="YdjM-like"/>
</dbReference>
<keyword evidence="1" id="KW-0812">Transmembrane</keyword>
<dbReference type="InterPro" id="IPR053170">
    <property type="entry name" value="Transcription_regulator"/>
</dbReference>
<reference evidence="2 3" key="1">
    <citation type="submission" date="2014-08" db="EMBL/GenBank/DDBJ databases">
        <title>Genomic and Phenotypic Diversity of Colwellia psychrerythraea strains from Disparate Marine Basins.</title>
        <authorList>
            <person name="Techtmann S.M."/>
            <person name="Stelling S.C."/>
            <person name="Utturkar S.M."/>
            <person name="Alshibli N."/>
            <person name="Harris A."/>
            <person name="Brown S.D."/>
            <person name="Hazen T.C."/>
        </authorList>
    </citation>
    <scope>NUCLEOTIDE SEQUENCE [LARGE SCALE GENOMIC DNA]</scope>
    <source>
        <strain evidence="2 3">ND2E</strain>
    </source>
</reference>
<evidence type="ECO:0008006" key="4">
    <source>
        <dbReference type="Google" id="ProtNLM"/>
    </source>
</evidence>
<dbReference type="EMBL" id="JQED01000035">
    <property type="protein sequence ID" value="KGJ90345.1"/>
    <property type="molecule type" value="Genomic_DNA"/>
</dbReference>
<dbReference type="Proteomes" id="UP000029843">
    <property type="component" value="Unassembled WGS sequence"/>
</dbReference>
<accession>A0A099KJB4</accession>
<protein>
    <recommendedName>
        <fullName evidence="4">Membrane-bound metal-dependent hydrolase</fullName>
    </recommendedName>
</protein>
<feature type="transmembrane region" description="Helical" evidence="1">
    <location>
        <begin position="98"/>
        <end position="123"/>
    </location>
</feature>
<dbReference type="RefSeq" id="WP_033094336.1">
    <property type="nucleotide sequence ID" value="NZ_JQED01000035.1"/>
</dbReference>
<dbReference type="AlphaFoldDB" id="A0A099KJB4"/>
<name>A0A099KJB4_COLPS</name>
<sequence length="355" mass="41811">MDAITHMFVGASVAQLPQQVKQSQSRVSLGWKSRALIGALSAIFPDIDYLLFFWNPLEFVAYWHRAETHSLLLAPLWAWILSKLLIRFYGWHHPPILLFQICLVGILSHTLIDSLTAFGTQWFAPLSDYRVNWDLLFVVDVYFTLMALITLILIVVLRNKTYRVYSFILPLCYLLLVLLFKQQAYLQLPSPEKKEGKSSSSRVLIPQPFSPLYWHVIEPTEQGINQAYLKLANDVIAVNVSELLGVDVYQNSYYLPPQLRWHMQSLKPKDIAMQRDVNLVWQHKKFSAFRDFAEYPVFYKYQKTSTKVCVWFSDLRYHWPNIIPSFRFGMCREKEHSWQLYRLKYFSDEQVKLIN</sequence>
<evidence type="ECO:0000313" key="2">
    <source>
        <dbReference type="EMBL" id="KGJ90345.1"/>
    </source>
</evidence>